<dbReference type="AlphaFoldDB" id="A0AA88RJB7"/>
<dbReference type="NCBIfam" id="TIGR00055">
    <property type="entry name" value="uppS"/>
    <property type="match status" value="1"/>
</dbReference>
<evidence type="ECO:0000256" key="2">
    <source>
        <dbReference type="RuleBase" id="RU363018"/>
    </source>
</evidence>
<dbReference type="GO" id="GO:0009570">
    <property type="term" value="C:chloroplast stroma"/>
    <property type="evidence" value="ECO:0007669"/>
    <property type="project" value="TreeGrafter"/>
</dbReference>
<evidence type="ECO:0000313" key="3">
    <source>
        <dbReference type="EMBL" id="KAK2979991.1"/>
    </source>
</evidence>
<sequence>MPSLSLHPSYVFSLRSEPLLPNAPSRLLTSVFISFTRTSRPLRVSTREPNFTEEYRNDVVNGRVAGAGAPAREDPLPEGLRRESMPRHVAVIMDGNRRWARARGLPAASGYEAGLRSLRGVVELCCRWGIRVLTVFAFSSDNWVRPKVGFSSLIFFVFGFLVRFLSVEVDFLMSLFARALRKEASNRRDIRVSLIGDSTKLPKALQKLIESVEETTKNNSRLHLVVAVSYSGQYDIVQACQSIALKVKDGLIEPEDINEFLIEKELQTNCAQLSRPDLLIRTSGELRLSNFFLWQLAYTELFFAESHWPDFGEPDFIEALRSFRQRQRRYGGQDP</sequence>
<comment type="similarity">
    <text evidence="2">Belongs to the UPP synthase family.</text>
</comment>
<organism evidence="3 4">
    <name type="scientific">Escallonia rubra</name>
    <dbReference type="NCBI Taxonomy" id="112253"/>
    <lineage>
        <taxon>Eukaryota</taxon>
        <taxon>Viridiplantae</taxon>
        <taxon>Streptophyta</taxon>
        <taxon>Embryophyta</taxon>
        <taxon>Tracheophyta</taxon>
        <taxon>Spermatophyta</taxon>
        <taxon>Magnoliopsida</taxon>
        <taxon>eudicotyledons</taxon>
        <taxon>Gunneridae</taxon>
        <taxon>Pentapetalae</taxon>
        <taxon>asterids</taxon>
        <taxon>campanulids</taxon>
        <taxon>Escalloniales</taxon>
        <taxon>Escalloniaceae</taxon>
        <taxon>Escallonia</taxon>
    </lineage>
</organism>
<dbReference type="Proteomes" id="UP001187471">
    <property type="component" value="Unassembled WGS sequence"/>
</dbReference>
<dbReference type="PROSITE" id="PS01066">
    <property type="entry name" value="UPP_SYNTHASE"/>
    <property type="match status" value="1"/>
</dbReference>
<dbReference type="InterPro" id="IPR018520">
    <property type="entry name" value="UPP_synth-like_CS"/>
</dbReference>
<evidence type="ECO:0000313" key="4">
    <source>
        <dbReference type="Proteomes" id="UP001187471"/>
    </source>
</evidence>
<dbReference type="HAMAP" id="MF_01139">
    <property type="entry name" value="ISPT"/>
    <property type="match status" value="1"/>
</dbReference>
<dbReference type="InterPro" id="IPR036424">
    <property type="entry name" value="UPP_synth-like_sf"/>
</dbReference>
<comment type="caution">
    <text evidence="3">The sequence shown here is derived from an EMBL/GenBank/DDBJ whole genome shotgun (WGS) entry which is preliminary data.</text>
</comment>
<accession>A0AA88RJB7</accession>
<dbReference type="SUPFAM" id="SSF64005">
    <property type="entry name" value="Undecaprenyl diphosphate synthase"/>
    <property type="match status" value="1"/>
</dbReference>
<dbReference type="InterPro" id="IPR001441">
    <property type="entry name" value="UPP_synth-like"/>
</dbReference>
<dbReference type="CDD" id="cd00475">
    <property type="entry name" value="Cis_IPPS"/>
    <property type="match status" value="1"/>
</dbReference>
<protein>
    <recommendedName>
        <fullName evidence="2">Alkyl transferase</fullName>
        <ecNumber evidence="2">2.5.1.-</ecNumber>
    </recommendedName>
</protein>
<proteinExistence type="inferred from homology"/>
<name>A0AA88RJB7_9ASTE</name>
<evidence type="ECO:0000256" key="1">
    <source>
        <dbReference type="ARBA" id="ARBA00022679"/>
    </source>
</evidence>
<reference evidence="3" key="1">
    <citation type="submission" date="2022-12" db="EMBL/GenBank/DDBJ databases">
        <title>Draft genome assemblies for two species of Escallonia (Escalloniales).</title>
        <authorList>
            <person name="Chanderbali A."/>
            <person name="Dervinis C."/>
            <person name="Anghel I."/>
            <person name="Soltis D."/>
            <person name="Soltis P."/>
            <person name="Zapata F."/>
        </authorList>
    </citation>
    <scope>NUCLEOTIDE SEQUENCE</scope>
    <source>
        <strain evidence="3">UCBG92.1500</strain>
        <tissue evidence="3">Leaf</tissue>
    </source>
</reference>
<dbReference type="EMBL" id="JAVXUO010001690">
    <property type="protein sequence ID" value="KAK2979991.1"/>
    <property type="molecule type" value="Genomic_DNA"/>
</dbReference>
<keyword evidence="4" id="KW-1185">Reference proteome</keyword>
<dbReference type="FunFam" id="3.40.1180.10:FF:000001">
    <property type="entry name" value="(2E,6E)-farnesyl-diphosphate-specific ditrans,polycis-undecaprenyl-diphosphate synthase"/>
    <property type="match status" value="1"/>
</dbReference>
<dbReference type="GO" id="GO:0009668">
    <property type="term" value="P:plastid membrane organization"/>
    <property type="evidence" value="ECO:0007669"/>
    <property type="project" value="TreeGrafter"/>
</dbReference>
<dbReference type="PANTHER" id="PTHR10291:SF17">
    <property type="entry name" value="ALKYL TRANSFERASE"/>
    <property type="match status" value="1"/>
</dbReference>
<dbReference type="GO" id="GO:0016094">
    <property type="term" value="P:polyprenol biosynthetic process"/>
    <property type="evidence" value="ECO:0007669"/>
    <property type="project" value="TreeGrafter"/>
</dbReference>
<keyword evidence="1 2" id="KW-0808">Transferase</keyword>
<gene>
    <name evidence="3" type="ORF">RJ640_020017</name>
</gene>
<dbReference type="GO" id="GO:0000287">
    <property type="term" value="F:magnesium ion binding"/>
    <property type="evidence" value="ECO:0007669"/>
    <property type="project" value="UniProtKB-ARBA"/>
</dbReference>
<dbReference type="Pfam" id="PF01255">
    <property type="entry name" value="Prenyltransf"/>
    <property type="match status" value="1"/>
</dbReference>
<dbReference type="Gene3D" id="3.40.1180.10">
    <property type="entry name" value="Decaprenyl diphosphate synthase-like"/>
    <property type="match status" value="2"/>
</dbReference>
<dbReference type="PANTHER" id="PTHR10291">
    <property type="entry name" value="DEHYDRODOLICHYL DIPHOSPHATE SYNTHASE FAMILY MEMBER"/>
    <property type="match status" value="1"/>
</dbReference>
<dbReference type="GO" id="GO:0009409">
    <property type="term" value="P:response to cold"/>
    <property type="evidence" value="ECO:0007669"/>
    <property type="project" value="TreeGrafter"/>
</dbReference>
<dbReference type="EC" id="2.5.1.-" evidence="2"/>
<dbReference type="GO" id="GO:0045547">
    <property type="term" value="F:ditrans,polycis-polyprenyl diphosphate synthase [(2E,6E)-farnesyl diphosphate specific] activity"/>
    <property type="evidence" value="ECO:0007669"/>
    <property type="project" value="TreeGrafter"/>
</dbReference>